<reference evidence="3 4" key="1">
    <citation type="submission" date="2024-08" db="EMBL/GenBank/DDBJ databases">
        <authorList>
            <person name="Cucini C."/>
            <person name="Frati F."/>
        </authorList>
    </citation>
    <scope>NUCLEOTIDE SEQUENCE [LARGE SCALE GENOMIC DNA]</scope>
</reference>
<evidence type="ECO:0008006" key="5">
    <source>
        <dbReference type="Google" id="ProtNLM"/>
    </source>
</evidence>
<keyword evidence="1" id="KW-0812">Transmembrane</keyword>
<dbReference type="EMBL" id="CAXLJM020000081">
    <property type="protein sequence ID" value="CAL8130256.1"/>
    <property type="molecule type" value="Genomic_DNA"/>
</dbReference>
<feature type="signal peptide" evidence="2">
    <location>
        <begin position="1"/>
        <end position="24"/>
    </location>
</feature>
<dbReference type="PROSITE" id="PS51257">
    <property type="entry name" value="PROKAR_LIPOPROTEIN"/>
    <property type="match status" value="1"/>
</dbReference>
<keyword evidence="4" id="KW-1185">Reference proteome</keyword>
<sequence length="615" mass="70809">MAGKNDTLLKFILLLSYFVSSCLSVTNYVEHISFSKSFPQFNYNADQHLIYFYHSNHSQKVIPLIPDKDILARYVTFRSDNDKFSLTRETYRYSNTFDIILASLPESLEALTFHDVLMTFIDIVVPSRSVFAFIQNSASQPPPTKETVKNWIQNLPTFPALKFLLSVNLTSSSSNEVSVSSAYYLCSGSRVFVPLPFPEFLIQAKSATWIKLHRSQTWNGNRELIRGFIFDSYGYLKSPKEQARCLQLVKSIHIYCTSEIVTLLVLADTHNITVNLFNRDSSDIKKFEHLEHYTNYTTIVSKMSYERHPMPLSFMSAMHFQNFDAETITSVIVTVALIPRIETNFKDRLGNLLSLLANTFGHADSIQRKHILLVCSVAFLFSLHGNGLTSLVTVAPKPKLPKTIKELLDLKYKIMFPFPSKTRTFEKQYGPDFEFLGLQDRIQDSFYNKFYHTSTKVIERLCKSSGWLAFTNILSNSKFCTALYSFDLRPCDKSFVCHTLEQTFLARQYVWTVRAEGRVWLLKTLKQIVESGLADKWNEWSEWHGMLPYKRLVTENSVTSDNIDFPKFYSAAFVLSLFACIGMVALCFERNPIKLLDRVSFRTRTTRIIELNGDT</sequence>
<keyword evidence="1" id="KW-1133">Transmembrane helix</keyword>
<keyword evidence="2" id="KW-0732">Signal</keyword>
<feature type="transmembrane region" description="Helical" evidence="1">
    <location>
        <begin position="568"/>
        <end position="588"/>
    </location>
</feature>
<evidence type="ECO:0000313" key="3">
    <source>
        <dbReference type="EMBL" id="CAL8130256.1"/>
    </source>
</evidence>
<name>A0ABP1RLS5_9HEXA</name>
<accession>A0ABP1RLS5</accession>
<comment type="caution">
    <text evidence="3">The sequence shown here is derived from an EMBL/GenBank/DDBJ whole genome shotgun (WGS) entry which is preliminary data.</text>
</comment>
<keyword evidence="1" id="KW-0472">Membrane</keyword>
<organism evidence="3 4">
    <name type="scientific">Orchesella dallaii</name>
    <dbReference type="NCBI Taxonomy" id="48710"/>
    <lineage>
        <taxon>Eukaryota</taxon>
        <taxon>Metazoa</taxon>
        <taxon>Ecdysozoa</taxon>
        <taxon>Arthropoda</taxon>
        <taxon>Hexapoda</taxon>
        <taxon>Collembola</taxon>
        <taxon>Entomobryomorpha</taxon>
        <taxon>Entomobryoidea</taxon>
        <taxon>Orchesellidae</taxon>
        <taxon>Orchesellinae</taxon>
        <taxon>Orchesella</taxon>
    </lineage>
</organism>
<dbReference type="Proteomes" id="UP001642540">
    <property type="component" value="Unassembled WGS sequence"/>
</dbReference>
<evidence type="ECO:0000256" key="2">
    <source>
        <dbReference type="SAM" id="SignalP"/>
    </source>
</evidence>
<proteinExistence type="predicted"/>
<protein>
    <recommendedName>
        <fullName evidence="5">Nicastrin</fullName>
    </recommendedName>
</protein>
<evidence type="ECO:0000256" key="1">
    <source>
        <dbReference type="SAM" id="Phobius"/>
    </source>
</evidence>
<gene>
    <name evidence="3" type="ORF">ODALV1_LOCUS23642</name>
</gene>
<feature type="chain" id="PRO_5047357093" description="Nicastrin" evidence="2">
    <location>
        <begin position="25"/>
        <end position="615"/>
    </location>
</feature>
<evidence type="ECO:0000313" key="4">
    <source>
        <dbReference type="Proteomes" id="UP001642540"/>
    </source>
</evidence>